<evidence type="ECO:0000313" key="1">
    <source>
        <dbReference type="EMBL" id="WDH85268.1"/>
    </source>
</evidence>
<dbReference type="AlphaFoldDB" id="A0AAX3N7Q7"/>
<keyword evidence="4" id="KW-1185">Reference proteome</keyword>
<sequence length="220" mass="25205">MDELNYPDVVRRLKESFPEGTVKLRSDTQKAYIPNQIYTDRLEAATEGQWSKTIKDIEINLEQQYVKVIVSISISDYTRDGFGFAYIDKDGQGRPRVSNALDQAAASAFVEAVDSWQMGWKDLAPYKDWGDNPALRHLIGSDPAPEGQKRVVQSKSRVERNCIMTGCGKSLSADEWELLKQVPNLNRDKMVYCFDHLPDHLKRKIPDKKLEAFLQHRESE</sequence>
<evidence type="ECO:0000313" key="3">
    <source>
        <dbReference type="Proteomes" id="UP001220962"/>
    </source>
</evidence>
<gene>
    <name evidence="1" type="ORF">PUW23_25880</name>
    <name evidence="2" type="ORF">PUW25_26920</name>
</gene>
<accession>A0AAX3N7Q7</accession>
<dbReference type="EMBL" id="CP118110">
    <property type="protein sequence ID" value="WDI05257.1"/>
    <property type="molecule type" value="Genomic_DNA"/>
</dbReference>
<reference evidence="1 4" key="1">
    <citation type="submission" date="2023-02" db="EMBL/GenBank/DDBJ databases">
        <title>Pathogen: clinical or host-associated sample.</title>
        <authorList>
            <person name="Hergert J."/>
            <person name="Casey R."/>
            <person name="Wagner J."/>
            <person name="Young E.L."/>
            <person name="Oakeson K.F."/>
        </authorList>
    </citation>
    <scope>NUCLEOTIDE SEQUENCE</scope>
    <source>
        <strain evidence="2 4">2022CK-00829</strain>
        <strain evidence="1">2022CK-00830</strain>
        <plasmid evidence="1">unnamed1</plasmid>
        <plasmid evidence="2 4">unnamed2</plasmid>
    </source>
</reference>
<proteinExistence type="predicted"/>
<geneLocation type="plasmid" evidence="2 4">
    <name>unnamed2</name>
</geneLocation>
<dbReference type="Proteomes" id="UP001221519">
    <property type="component" value="Plasmid unnamed2"/>
</dbReference>
<keyword evidence="1" id="KW-0614">Plasmid</keyword>
<evidence type="ECO:0000313" key="4">
    <source>
        <dbReference type="Proteomes" id="UP001221519"/>
    </source>
</evidence>
<dbReference type="Proteomes" id="UP001220962">
    <property type="component" value="Plasmid unnamed1"/>
</dbReference>
<geneLocation type="plasmid" evidence="1 3">
    <name>unnamed1</name>
</geneLocation>
<name>A0AAX3N7Q7_9BACL</name>
<dbReference type="EMBL" id="CP118102">
    <property type="protein sequence ID" value="WDH85268.1"/>
    <property type="molecule type" value="Genomic_DNA"/>
</dbReference>
<protein>
    <submittedName>
        <fullName evidence="1">Uncharacterized protein</fullName>
    </submittedName>
</protein>
<dbReference type="RefSeq" id="WP_205055043.1">
    <property type="nucleotide sequence ID" value="NZ_CP118102.1"/>
</dbReference>
<organism evidence="1 3">
    <name type="scientific">Paenibacillus urinalis</name>
    <dbReference type="NCBI Taxonomy" id="521520"/>
    <lineage>
        <taxon>Bacteria</taxon>
        <taxon>Bacillati</taxon>
        <taxon>Bacillota</taxon>
        <taxon>Bacilli</taxon>
        <taxon>Bacillales</taxon>
        <taxon>Paenibacillaceae</taxon>
        <taxon>Paenibacillus</taxon>
    </lineage>
</organism>
<evidence type="ECO:0000313" key="2">
    <source>
        <dbReference type="EMBL" id="WDI05257.1"/>
    </source>
</evidence>